<evidence type="ECO:0000313" key="6">
    <source>
        <dbReference type="Proteomes" id="UP000526501"/>
    </source>
</evidence>
<dbReference type="PANTHER" id="PTHR43280">
    <property type="entry name" value="ARAC-FAMILY TRANSCRIPTIONAL REGULATOR"/>
    <property type="match status" value="1"/>
</dbReference>
<reference evidence="5 6" key="1">
    <citation type="submission" date="2020-07" db="EMBL/GenBank/DDBJ databases">
        <authorList>
            <person name="Feng X."/>
        </authorList>
    </citation>
    <scope>NUCLEOTIDE SEQUENCE [LARGE SCALE GENOMIC DNA]</scope>
    <source>
        <strain evidence="5 6">JCM23202</strain>
    </source>
</reference>
<dbReference type="InterPro" id="IPR018062">
    <property type="entry name" value="HTH_AraC-typ_CS"/>
</dbReference>
<keyword evidence="2" id="KW-0238">DNA-binding</keyword>
<name>A0A7X1E971_9BACT</name>
<dbReference type="InterPro" id="IPR009057">
    <property type="entry name" value="Homeodomain-like_sf"/>
</dbReference>
<feature type="domain" description="HTH araC/xylS-type" evidence="4">
    <location>
        <begin position="201"/>
        <end position="284"/>
    </location>
</feature>
<evidence type="ECO:0000256" key="3">
    <source>
        <dbReference type="ARBA" id="ARBA00023163"/>
    </source>
</evidence>
<dbReference type="GO" id="GO:0003700">
    <property type="term" value="F:DNA-binding transcription factor activity"/>
    <property type="evidence" value="ECO:0007669"/>
    <property type="project" value="InterPro"/>
</dbReference>
<dbReference type="SMART" id="SM00342">
    <property type="entry name" value="HTH_ARAC"/>
    <property type="match status" value="1"/>
</dbReference>
<dbReference type="Pfam" id="PF12833">
    <property type="entry name" value="HTH_18"/>
    <property type="match status" value="1"/>
</dbReference>
<dbReference type="RefSeq" id="WP_185661401.1">
    <property type="nucleotide sequence ID" value="NZ_CAWPOO010000013.1"/>
</dbReference>
<organism evidence="5 6">
    <name type="scientific">Pelagicoccus albus</name>
    <dbReference type="NCBI Taxonomy" id="415222"/>
    <lineage>
        <taxon>Bacteria</taxon>
        <taxon>Pseudomonadati</taxon>
        <taxon>Verrucomicrobiota</taxon>
        <taxon>Opitutia</taxon>
        <taxon>Puniceicoccales</taxon>
        <taxon>Pelagicoccaceae</taxon>
        <taxon>Pelagicoccus</taxon>
    </lineage>
</organism>
<sequence>MADDASEKLEKLISRLGIPSDPLLSDRKGELILPENIICFQHDSAAKLNQPADGRALHHRFVLILALSGGATVCVEDKAVRLKEGRGMLVFPFQFHHYTDPQGEDLKWLFVTFEAKDATELEHLRYRSFKLDESLLTLGEDLVETYLGKDNNDLLVMRLGLMLGVIRRLSGRSLSKLPESTVEGIVPSVNLAALNSKDQPTVEEIAASLGISVSHLRASFRASCGISLGRHLRRLRVEEACRLLRVTKKSVAEIADECNFNSIDSFSRCFRSVLGVTPLAYRKSSEK</sequence>
<evidence type="ECO:0000256" key="1">
    <source>
        <dbReference type="ARBA" id="ARBA00023015"/>
    </source>
</evidence>
<dbReference type="PANTHER" id="PTHR43280:SF2">
    <property type="entry name" value="HTH-TYPE TRANSCRIPTIONAL REGULATOR EXSA"/>
    <property type="match status" value="1"/>
</dbReference>
<dbReference type="SUPFAM" id="SSF46689">
    <property type="entry name" value="Homeodomain-like"/>
    <property type="match status" value="1"/>
</dbReference>
<keyword evidence="1" id="KW-0805">Transcription regulation</keyword>
<keyword evidence="3" id="KW-0804">Transcription</keyword>
<dbReference type="SUPFAM" id="SSF51215">
    <property type="entry name" value="Regulatory protein AraC"/>
    <property type="match status" value="1"/>
</dbReference>
<dbReference type="AlphaFoldDB" id="A0A7X1E971"/>
<accession>A0A7X1E971</accession>
<dbReference type="InterPro" id="IPR037923">
    <property type="entry name" value="HTH-like"/>
</dbReference>
<gene>
    <name evidence="5" type="ORF">H5P27_15815</name>
</gene>
<proteinExistence type="predicted"/>
<evidence type="ECO:0000256" key="2">
    <source>
        <dbReference type="ARBA" id="ARBA00023125"/>
    </source>
</evidence>
<dbReference type="PROSITE" id="PS01124">
    <property type="entry name" value="HTH_ARAC_FAMILY_2"/>
    <property type="match status" value="1"/>
</dbReference>
<dbReference type="Proteomes" id="UP000526501">
    <property type="component" value="Unassembled WGS sequence"/>
</dbReference>
<evidence type="ECO:0000313" key="5">
    <source>
        <dbReference type="EMBL" id="MBC2607520.1"/>
    </source>
</evidence>
<keyword evidence="6" id="KW-1185">Reference proteome</keyword>
<dbReference type="PROSITE" id="PS00041">
    <property type="entry name" value="HTH_ARAC_FAMILY_1"/>
    <property type="match status" value="1"/>
</dbReference>
<dbReference type="InterPro" id="IPR018060">
    <property type="entry name" value="HTH_AraC"/>
</dbReference>
<evidence type="ECO:0000259" key="4">
    <source>
        <dbReference type="PROSITE" id="PS01124"/>
    </source>
</evidence>
<dbReference type="EMBL" id="JACHVC010000013">
    <property type="protein sequence ID" value="MBC2607520.1"/>
    <property type="molecule type" value="Genomic_DNA"/>
</dbReference>
<dbReference type="Gene3D" id="1.10.10.60">
    <property type="entry name" value="Homeodomain-like"/>
    <property type="match status" value="2"/>
</dbReference>
<comment type="caution">
    <text evidence="5">The sequence shown here is derived from an EMBL/GenBank/DDBJ whole genome shotgun (WGS) entry which is preliminary data.</text>
</comment>
<dbReference type="GO" id="GO:0043565">
    <property type="term" value="F:sequence-specific DNA binding"/>
    <property type="evidence" value="ECO:0007669"/>
    <property type="project" value="InterPro"/>
</dbReference>
<protein>
    <submittedName>
        <fullName evidence="5">Helix-turn-helix transcriptional regulator</fullName>
    </submittedName>
</protein>